<organism evidence="2 3">
    <name type="scientific">Stieleria varia</name>
    <dbReference type="NCBI Taxonomy" id="2528005"/>
    <lineage>
        <taxon>Bacteria</taxon>
        <taxon>Pseudomonadati</taxon>
        <taxon>Planctomycetota</taxon>
        <taxon>Planctomycetia</taxon>
        <taxon>Pirellulales</taxon>
        <taxon>Pirellulaceae</taxon>
        <taxon>Stieleria</taxon>
    </lineage>
</organism>
<evidence type="ECO:0000256" key="1">
    <source>
        <dbReference type="SAM" id="Phobius"/>
    </source>
</evidence>
<evidence type="ECO:0000313" key="3">
    <source>
        <dbReference type="Proteomes" id="UP000320176"/>
    </source>
</evidence>
<evidence type="ECO:0008006" key="4">
    <source>
        <dbReference type="Google" id="ProtNLM"/>
    </source>
</evidence>
<dbReference type="Proteomes" id="UP000320176">
    <property type="component" value="Unassembled WGS sequence"/>
</dbReference>
<evidence type="ECO:0000313" key="2">
    <source>
        <dbReference type="EMBL" id="TWU02527.1"/>
    </source>
</evidence>
<keyword evidence="1" id="KW-1133">Transmembrane helix</keyword>
<keyword evidence="1" id="KW-0812">Transmembrane</keyword>
<accession>A0A5C6ASX4</accession>
<name>A0A5C6ASX4_9BACT</name>
<proteinExistence type="predicted"/>
<keyword evidence="3" id="KW-1185">Reference proteome</keyword>
<sequence length="156" mass="17560">MSLSDQDTTPGRPGWYRIITCFLTVTISLGACIYTTYHSWILVSRGERATATVTKIETVKVGTDNLDSPIWHVKFPTANGQSRQATIDASFSRVKVGDTINVLYDPTRTDQVLADRWISLWGWPAASAFLFFCFLGETFRLSRDLMMSHRGTTTKQ</sequence>
<keyword evidence="1" id="KW-0472">Membrane</keyword>
<protein>
    <recommendedName>
        <fullName evidence="4">DUF3592 domain-containing protein</fullName>
    </recommendedName>
</protein>
<dbReference type="EMBL" id="SJPN01000004">
    <property type="protein sequence ID" value="TWU02527.1"/>
    <property type="molecule type" value="Genomic_DNA"/>
</dbReference>
<dbReference type="RefSeq" id="WP_146520838.1">
    <property type="nucleotide sequence ID" value="NZ_CP151726.1"/>
</dbReference>
<gene>
    <name evidence="2" type="ORF">Pla52n_35770</name>
</gene>
<reference evidence="2 3" key="1">
    <citation type="submission" date="2019-02" db="EMBL/GenBank/DDBJ databases">
        <title>Deep-cultivation of Planctomycetes and their phenomic and genomic characterization uncovers novel biology.</title>
        <authorList>
            <person name="Wiegand S."/>
            <person name="Jogler M."/>
            <person name="Boedeker C."/>
            <person name="Pinto D."/>
            <person name="Vollmers J."/>
            <person name="Rivas-Marin E."/>
            <person name="Kohn T."/>
            <person name="Peeters S.H."/>
            <person name="Heuer A."/>
            <person name="Rast P."/>
            <person name="Oberbeckmann S."/>
            <person name="Bunk B."/>
            <person name="Jeske O."/>
            <person name="Meyerdierks A."/>
            <person name="Storesund J.E."/>
            <person name="Kallscheuer N."/>
            <person name="Luecker S."/>
            <person name="Lage O.M."/>
            <person name="Pohl T."/>
            <person name="Merkel B.J."/>
            <person name="Hornburger P."/>
            <person name="Mueller R.-W."/>
            <person name="Bruemmer F."/>
            <person name="Labrenz M."/>
            <person name="Spormann A.M."/>
            <person name="Op Den Camp H."/>
            <person name="Overmann J."/>
            <person name="Amann R."/>
            <person name="Jetten M.S.M."/>
            <person name="Mascher T."/>
            <person name="Medema M.H."/>
            <person name="Devos D.P."/>
            <person name="Kaster A.-K."/>
            <person name="Ovreas L."/>
            <person name="Rohde M."/>
            <person name="Galperin M.Y."/>
            <person name="Jogler C."/>
        </authorList>
    </citation>
    <scope>NUCLEOTIDE SEQUENCE [LARGE SCALE GENOMIC DNA]</scope>
    <source>
        <strain evidence="2 3">Pla52n</strain>
    </source>
</reference>
<comment type="caution">
    <text evidence="2">The sequence shown here is derived from an EMBL/GenBank/DDBJ whole genome shotgun (WGS) entry which is preliminary data.</text>
</comment>
<feature type="transmembrane region" description="Helical" evidence="1">
    <location>
        <begin position="120"/>
        <end position="139"/>
    </location>
</feature>
<dbReference type="AlphaFoldDB" id="A0A5C6ASX4"/>
<feature type="transmembrane region" description="Helical" evidence="1">
    <location>
        <begin position="15"/>
        <end position="37"/>
    </location>
</feature>